<evidence type="ECO:0000256" key="3">
    <source>
        <dbReference type="ARBA" id="ARBA00023015"/>
    </source>
</evidence>
<dbReference type="PROSITE" id="PS50048">
    <property type="entry name" value="ZN2_CY6_FUNGAL_2"/>
    <property type="match status" value="1"/>
</dbReference>
<dbReference type="CDD" id="cd00067">
    <property type="entry name" value="GAL4"/>
    <property type="match status" value="1"/>
</dbReference>
<feature type="domain" description="Zn(2)-C6 fungal-type" evidence="6">
    <location>
        <begin position="8"/>
        <end position="35"/>
    </location>
</feature>
<dbReference type="STRING" id="671987.R0IQY8"/>
<dbReference type="SUPFAM" id="SSF57701">
    <property type="entry name" value="Zn2/Cys6 DNA-binding domain"/>
    <property type="match status" value="1"/>
</dbReference>
<dbReference type="GO" id="GO:0000981">
    <property type="term" value="F:DNA-binding transcription factor activity, RNA polymerase II-specific"/>
    <property type="evidence" value="ECO:0007669"/>
    <property type="project" value="InterPro"/>
</dbReference>
<dbReference type="eggNOG" id="KOG1721">
    <property type="taxonomic scope" value="Eukaryota"/>
</dbReference>
<dbReference type="Pfam" id="PF04082">
    <property type="entry name" value="Fungal_trans"/>
    <property type="match status" value="1"/>
</dbReference>
<keyword evidence="8" id="KW-1185">Reference proteome</keyword>
<dbReference type="InterPro" id="IPR007219">
    <property type="entry name" value="XnlR_reg_dom"/>
</dbReference>
<dbReference type="EMBL" id="KB908592">
    <property type="protein sequence ID" value="EOA87310.1"/>
    <property type="molecule type" value="Genomic_DNA"/>
</dbReference>
<dbReference type="PROSITE" id="PS00463">
    <property type="entry name" value="ZN2_CY6_FUNGAL_1"/>
    <property type="match status" value="1"/>
</dbReference>
<dbReference type="HOGENOM" id="CLU_386335_0_0_1"/>
<dbReference type="GO" id="GO:0003677">
    <property type="term" value="F:DNA binding"/>
    <property type="evidence" value="ECO:0007669"/>
    <property type="project" value="InterPro"/>
</dbReference>
<keyword evidence="1" id="KW-0479">Metal-binding</keyword>
<keyword evidence="5" id="KW-0539">Nucleus</keyword>
<protein>
    <recommendedName>
        <fullName evidence="6">Zn(2)-C6 fungal-type domain-containing protein</fullName>
    </recommendedName>
</protein>
<dbReference type="PANTHER" id="PTHR47660:SF2">
    <property type="entry name" value="TRANSCRIPTION FACTOR WITH C2H2 AND ZN(2)-CYS(6) DNA BINDING DOMAIN (EUROFUNG)"/>
    <property type="match status" value="1"/>
</dbReference>
<keyword evidence="4" id="KW-0804">Transcription</keyword>
<evidence type="ECO:0000313" key="7">
    <source>
        <dbReference type="EMBL" id="EOA87310.1"/>
    </source>
</evidence>
<evidence type="ECO:0000259" key="6">
    <source>
        <dbReference type="PROSITE" id="PS50048"/>
    </source>
</evidence>
<dbReference type="GO" id="GO:0008270">
    <property type="term" value="F:zinc ion binding"/>
    <property type="evidence" value="ECO:0007669"/>
    <property type="project" value="InterPro"/>
</dbReference>
<accession>R0IQY8</accession>
<sequence>MEGASLIACTRCAVSKARCDRKVPCSQCVAKNYVCEPRCTSRRPRAPRKRAKVSTTTPAHNTRLETSHSAQMDQFCGYIIPDSQPHHSEILALTHSALHPGPLEFSGYEDFMGFSYAASSGSDPMDDNASGNLYTHIPSLEMQAIEPSFSPHMVGNGGLYKQHQQRFLHGPSQPPTPPFTSPQAMQSLPMSPLDGTITSKPNKPTRDVRVSSPEASRDVLSEMLDLLAQPDAWTGLPINKNDAITVLSQDYRDRIVAAVQILLYRALQTGCSPSSSDQGLFGRIVSLPPSHVLSHFFDLYAKRIESIQPFLGLAGSPTASIQDILQVDAADVGMLLVVLMITQGAMLTDHHESHVFAHGLIEVCRVALNHVLERRSISDPMVGGIALQLLTLCARSGKDSLNSFAMSKRGQYMSMLKETGILQPDQGYYYERTADAGNPWEKWKEFEQRNRHAYAWVYVDLETSLLHDVPPVLSIGDLQVPLPRDNALWHAQSYNAWVGHHSANEIQLGHEMPSLNGLFRSFLHGQLIVDDDTPLHHLRLLLHPLQAMVLEQKQLLRIFDTDEPSNMNRTPSRINVLGRLQETQDLVQDFAVLLNRQLHVASDDESKSQTRVTDCLSIIIMLHLVSLNVFTSIPDIERCAKEEPPVSLTARADMWRRVRYSEGTSYVLFHAGQIFRLIESLPIDRRPTWWPMAIYRASMACWSLRNIDQQSPSHQACGVSIDMLLPSDEQFLNRSTGTPVVTLSDGRHLPVLEQGNSLLYCMNKLESHPTHLVHSVLDKVRYFLDKWAW</sequence>
<reference evidence="7 8" key="2">
    <citation type="journal article" date="2013" name="PLoS Genet.">
        <title>Comparative genome structure, secondary metabolite, and effector coding capacity across Cochliobolus pathogens.</title>
        <authorList>
            <person name="Condon B.J."/>
            <person name="Leng Y."/>
            <person name="Wu D."/>
            <person name="Bushley K.E."/>
            <person name="Ohm R.A."/>
            <person name="Otillar R."/>
            <person name="Martin J."/>
            <person name="Schackwitz W."/>
            <person name="Grimwood J."/>
            <person name="MohdZainudin N."/>
            <person name="Xue C."/>
            <person name="Wang R."/>
            <person name="Manning V.A."/>
            <person name="Dhillon B."/>
            <person name="Tu Z.J."/>
            <person name="Steffenson B.J."/>
            <person name="Salamov A."/>
            <person name="Sun H."/>
            <person name="Lowry S."/>
            <person name="LaButti K."/>
            <person name="Han J."/>
            <person name="Copeland A."/>
            <person name="Lindquist E."/>
            <person name="Barry K."/>
            <person name="Schmutz J."/>
            <person name="Baker S.E."/>
            <person name="Ciuffetti L.M."/>
            <person name="Grigoriev I.V."/>
            <person name="Zhong S."/>
            <person name="Turgeon B.G."/>
        </authorList>
    </citation>
    <scope>NUCLEOTIDE SEQUENCE [LARGE SCALE GENOMIC DNA]</scope>
    <source>
        <strain evidence="8">28A</strain>
    </source>
</reference>
<evidence type="ECO:0000313" key="8">
    <source>
        <dbReference type="Proteomes" id="UP000016935"/>
    </source>
</evidence>
<name>R0IQY8_EXST2</name>
<evidence type="ECO:0000256" key="1">
    <source>
        <dbReference type="ARBA" id="ARBA00022723"/>
    </source>
</evidence>
<dbReference type="GO" id="GO:0006351">
    <property type="term" value="P:DNA-templated transcription"/>
    <property type="evidence" value="ECO:0007669"/>
    <property type="project" value="InterPro"/>
</dbReference>
<gene>
    <name evidence="7" type="ORF">SETTUDRAFT_31583</name>
</gene>
<evidence type="ECO:0000256" key="4">
    <source>
        <dbReference type="ARBA" id="ARBA00023163"/>
    </source>
</evidence>
<dbReference type="Proteomes" id="UP000016935">
    <property type="component" value="Unassembled WGS sequence"/>
</dbReference>
<organism evidence="7 8">
    <name type="scientific">Exserohilum turcicum (strain 28A)</name>
    <name type="common">Northern leaf blight fungus</name>
    <name type="synonym">Setosphaeria turcica</name>
    <dbReference type="NCBI Taxonomy" id="671987"/>
    <lineage>
        <taxon>Eukaryota</taxon>
        <taxon>Fungi</taxon>
        <taxon>Dikarya</taxon>
        <taxon>Ascomycota</taxon>
        <taxon>Pezizomycotina</taxon>
        <taxon>Dothideomycetes</taxon>
        <taxon>Pleosporomycetidae</taxon>
        <taxon>Pleosporales</taxon>
        <taxon>Pleosporineae</taxon>
        <taxon>Pleosporaceae</taxon>
        <taxon>Exserohilum</taxon>
    </lineage>
</organism>
<dbReference type="OrthoDB" id="40579at2759"/>
<dbReference type="InterPro" id="IPR036864">
    <property type="entry name" value="Zn2-C6_fun-type_DNA-bd_sf"/>
</dbReference>
<evidence type="ECO:0000256" key="5">
    <source>
        <dbReference type="ARBA" id="ARBA00023242"/>
    </source>
</evidence>
<dbReference type="PANTHER" id="PTHR47660">
    <property type="entry name" value="TRANSCRIPTION FACTOR WITH C2H2 AND ZN(2)-CYS(6) DNA BINDING DOMAIN (EUROFUNG)-RELATED-RELATED"/>
    <property type="match status" value="1"/>
</dbReference>
<proteinExistence type="predicted"/>
<reference evidence="7 8" key="1">
    <citation type="journal article" date="2012" name="PLoS Pathog.">
        <title>Diverse lifestyles and strategies of plant pathogenesis encoded in the genomes of eighteen Dothideomycetes fungi.</title>
        <authorList>
            <person name="Ohm R.A."/>
            <person name="Feau N."/>
            <person name="Henrissat B."/>
            <person name="Schoch C.L."/>
            <person name="Horwitz B.A."/>
            <person name="Barry K.W."/>
            <person name="Condon B.J."/>
            <person name="Copeland A.C."/>
            <person name="Dhillon B."/>
            <person name="Glaser F."/>
            <person name="Hesse C.N."/>
            <person name="Kosti I."/>
            <person name="LaButti K."/>
            <person name="Lindquist E.A."/>
            <person name="Lucas S."/>
            <person name="Salamov A.A."/>
            <person name="Bradshaw R.E."/>
            <person name="Ciuffetti L."/>
            <person name="Hamelin R.C."/>
            <person name="Kema G.H.J."/>
            <person name="Lawrence C."/>
            <person name="Scott J.A."/>
            <person name="Spatafora J.W."/>
            <person name="Turgeon B.G."/>
            <person name="de Wit P.J.G.M."/>
            <person name="Zhong S."/>
            <person name="Goodwin S.B."/>
            <person name="Grigoriev I.V."/>
        </authorList>
    </citation>
    <scope>NUCLEOTIDE SEQUENCE [LARGE SCALE GENOMIC DNA]</scope>
    <source>
        <strain evidence="8">28A</strain>
    </source>
</reference>
<dbReference type="AlphaFoldDB" id="R0IQY8"/>
<evidence type="ECO:0000256" key="2">
    <source>
        <dbReference type="ARBA" id="ARBA00022833"/>
    </source>
</evidence>
<dbReference type="GeneID" id="19403557"/>
<dbReference type="InterPro" id="IPR001138">
    <property type="entry name" value="Zn2Cys6_DnaBD"/>
</dbReference>
<keyword evidence="3" id="KW-0805">Transcription regulation</keyword>
<dbReference type="RefSeq" id="XP_008025074.1">
    <property type="nucleotide sequence ID" value="XM_008026883.1"/>
</dbReference>
<keyword evidence="2" id="KW-0862">Zinc</keyword>